<comment type="subcellular location">
    <subcellularLocation>
        <location evidence="1">Membrane</location>
        <topology evidence="1">Single-pass type II membrane protein</topology>
    </subcellularLocation>
</comment>
<dbReference type="InterPro" id="IPR020904">
    <property type="entry name" value="Sc_DH/Rdtase_CS"/>
</dbReference>
<dbReference type="EMBL" id="CAMGYJ010000011">
    <property type="protein sequence ID" value="CAI0626089.1"/>
    <property type="molecule type" value="Genomic_DNA"/>
</dbReference>
<feature type="transmembrane region" description="Helical" evidence="7">
    <location>
        <begin position="7"/>
        <end position="30"/>
    </location>
</feature>
<proteinExistence type="inferred from homology"/>
<keyword evidence="3" id="KW-0521">NADP</keyword>
<dbReference type="PANTHER" id="PTHR43391">
    <property type="entry name" value="RETINOL DEHYDROGENASE-RELATED"/>
    <property type="match status" value="1"/>
</dbReference>
<evidence type="ECO:0000256" key="5">
    <source>
        <dbReference type="ARBA" id="ARBA00023002"/>
    </source>
</evidence>
<evidence type="ECO:0000256" key="2">
    <source>
        <dbReference type="ARBA" id="ARBA00006484"/>
    </source>
</evidence>
<comment type="similarity">
    <text evidence="2 6">Belongs to the short-chain dehydrogenases/reductases (SDR) family.</text>
</comment>
<dbReference type="PANTHER" id="PTHR43391:SF89">
    <property type="entry name" value="11-BETA-HYDROXYSTEROID DEHYDROGENASE 1A-RELATED"/>
    <property type="match status" value="1"/>
</dbReference>
<keyword evidence="7" id="KW-1133">Transmembrane helix</keyword>
<comment type="caution">
    <text evidence="8">The sequence shown here is derived from an EMBL/GenBank/DDBJ whole genome shotgun (WGS) entry which is preliminary data.</text>
</comment>
<reference evidence="8" key="1">
    <citation type="submission" date="2022-08" db="EMBL/GenBank/DDBJ databases">
        <authorList>
            <person name="Gutierrez-Valencia J."/>
        </authorList>
    </citation>
    <scope>NUCLEOTIDE SEQUENCE</scope>
</reference>
<dbReference type="PRINTS" id="PR00080">
    <property type="entry name" value="SDRFAMILY"/>
</dbReference>
<keyword evidence="7" id="KW-0812">Transmembrane</keyword>
<keyword evidence="4" id="KW-0735">Signal-anchor</keyword>
<dbReference type="PROSITE" id="PS00061">
    <property type="entry name" value="ADH_SHORT"/>
    <property type="match status" value="1"/>
</dbReference>
<dbReference type="Gene3D" id="3.40.50.720">
    <property type="entry name" value="NAD(P)-binding Rossmann-like Domain"/>
    <property type="match status" value="1"/>
</dbReference>
<keyword evidence="9" id="KW-1185">Reference proteome</keyword>
<keyword evidence="5" id="KW-0560">Oxidoreductase</keyword>
<evidence type="ECO:0000256" key="3">
    <source>
        <dbReference type="ARBA" id="ARBA00022857"/>
    </source>
</evidence>
<gene>
    <name evidence="8" type="ORF">LITE_LOCUS50709</name>
</gene>
<dbReference type="InterPro" id="IPR002347">
    <property type="entry name" value="SDR_fam"/>
</dbReference>
<keyword evidence="7" id="KW-0472">Membrane</keyword>
<dbReference type="GO" id="GO:0005829">
    <property type="term" value="C:cytosol"/>
    <property type="evidence" value="ECO:0007669"/>
    <property type="project" value="TreeGrafter"/>
</dbReference>
<dbReference type="GO" id="GO:0008202">
    <property type="term" value="P:steroid metabolic process"/>
    <property type="evidence" value="ECO:0007669"/>
    <property type="project" value="TreeGrafter"/>
</dbReference>
<organism evidence="8 9">
    <name type="scientific">Linum tenue</name>
    <dbReference type="NCBI Taxonomy" id="586396"/>
    <lineage>
        <taxon>Eukaryota</taxon>
        <taxon>Viridiplantae</taxon>
        <taxon>Streptophyta</taxon>
        <taxon>Embryophyta</taxon>
        <taxon>Tracheophyta</taxon>
        <taxon>Spermatophyta</taxon>
        <taxon>Magnoliopsida</taxon>
        <taxon>eudicotyledons</taxon>
        <taxon>Gunneridae</taxon>
        <taxon>Pentapetalae</taxon>
        <taxon>rosids</taxon>
        <taxon>fabids</taxon>
        <taxon>Malpighiales</taxon>
        <taxon>Linaceae</taxon>
        <taxon>Linum</taxon>
    </lineage>
</organism>
<evidence type="ECO:0000313" key="8">
    <source>
        <dbReference type="EMBL" id="CAI0626089.1"/>
    </source>
</evidence>
<evidence type="ECO:0000256" key="7">
    <source>
        <dbReference type="SAM" id="Phobius"/>
    </source>
</evidence>
<sequence length="350" mass="38584">MDLIHKFLNLVAPPFTFFSLCFLLPPYYLYKACATALRYLTSEDVSGKVVLITGASSGIGEHLAYEYASRGACLSLVARREVGLRDVAEVALELGSPKVISIVADVQNVDDCRRIVDETVNQFGGRLDHLVNNAGISSVCNFEDVADITSFRTIMDTNFWGSVYMTQFAIPHLARSYGKIIAMASAASWLPEAKMSFYNASKAAVVSFFETLRVELAHAVSVLIVTPGYIESELTKGKFMTSEGRMEVDQELRDVKVGAVPVASVRSTASAIVKSACRGDKYLTVPAWYRTTWLWKIFCPDAVELAYRLFFTSPPGGPETAAPSKRVLEMTGAQRLLYPESIQNPNIKRE</sequence>
<evidence type="ECO:0000256" key="1">
    <source>
        <dbReference type="ARBA" id="ARBA00004606"/>
    </source>
</evidence>
<name>A0AAV0RYW3_9ROSI</name>
<dbReference type="Proteomes" id="UP001154282">
    <property type="component" value="Unassembled WGS sequence"/>
</dbReference>
<dbReference type="AlphaFoldDB" id="A0AAV0RYW3"/>
<dbReference type="GO" id="GO:0072582">
    <property type="term" value="F:17-beta-hydroxysteroid dehydrogenase (NADP+) activity"/>
    <property type="evidence" value="ECO:0007669"/>
    <property type="project" value="TreeGrafter"/>
</dbReference>
<evidence type="ECO:0000256" key="4">
    <source>
        <dbReference type="ARBA" id="ARBA00022968"/>
    </source>
</evidence>
<dbReference type="Pfam" id="PF00106">
    <property type="entry name" value="adh_short"/>
    <property type="match status" value="1"/>
</dbReference>
<dbReference type="SUPFAM" id="SSF51735">
    <property type="entry name" value="NAD(P)-binding Rossmann-fold domains"/>
    <property type="match status" value="1"/>
</dbReference>
<protein>
    <submittedName>
        <fullName evidence="8">Uncharacterized protein</fullName>
    </submittedName>
</protein>
<evidence type="ECO:0000313" key="9">
    <source>
        <dbReference type="Proteomes" id="UP001154282"/>
    </source>
</evidence>
<evidence type="ECO:0000256" key="6">
    <source>
        <dbReference type="RuleBase" id="RU000363"/>
    </source>
</evidence>
<accession>A0AAV0RYW3</accession>
<dbReference type="GO" id="GO:0016020">
    <property type="term" value="C:membrane"/>
    <property type="evidence" value="ECO:0007669"/>
    <property type="project" value="UniProtKB-SubCell"/>
</dbReference>
<dbReference type="PRINTS" id="PR00081">
    <property type="entry name" value="GDHRDH"/>
</dbReference>
<dbReference type="InterPro" id="IPR036291">
    <property type="entry name" value="NAD(P)-bd_dom_sf"/>
</dbReference>